<keyword evidence="2 6" id="KW-0540">Nuclease</keyword>
<dbReference type="GO" id="GO:0042781">
    <property type="term" value="F:3'-tRNA processing endoribonuclease activity"/>
    <property type="evidence" value="ECO:0007669"/>
    <property type="project" value="TreeGrafter"/>
</dbReference>
<sequence length="139" mass="15731">MTPAKPICRLKKRPEFLRVAEVRRRWSTPGLMLQVALMTPRKENDPRPPYRYGITASRKVGGSVVRNRAKRRLRVLAESLLPDLARPGYDFVLIARPESATRPYDLLISDLKTALTKLKVTRARPPEGGVDRLDEVSGT</sequence>
<evidence type="ECO:0000313" key="9">
    <source>
        <dbReference type="Proteomes" id="UP001141619"/>
    </source>
</evidence>
<dbReference type="EC" id="3.1.26.5" evidence="6 7"/>
<evidence type="ECO:0000256" key="1">
    <source>
        <dbReference type="ARBA" id="ARBA00022694"/>
    </source>
</evidence>
<dbReference type="GO" id="GO:0001682">
    <property type="term" value="P:tRNA 5'-leader removal"/>
    <property type="evidence" value="ECO:0007669"/>
    <property type="project" value="UniProtKB-UniRule"/>
</dbReference>
<comment type="function">
    <text evidence="6">RNaseP catalyzes the removal of the 5'-leader sequence from pre-tRNA to produce the mature 5'-terminus. It can also cleave other RNA substrates such as 4.5S RNA. The protein component plays an auxiliary but essential role in vivo by binding to the 5'-leader sequence and broadening the substrate specificity of the ribozyme.</text>
</comment>
<dbReference type="GO" id="GO:0000049">
    <property type="term" value="F:tRNA binding"/>
    <property type="evidence" value="ECO:0007669"/>
    <property type="project" value="UniProtKB-UniRule"/>
</dbReference>
<dbReference type="EMBL" id="JANWOI010000001">
    <property type="protein sequence ID" value="MDA5192941.1"/>
    <property type="molecule type" value="Genomic_DNA"/>
</dbReference>
<evidence type="ECO:0000313" key="8">
    <source>
        <dbReference type="EMBL" id="MDA5192941.1"/>
    </source>
</evidence>
<reference evidence="8" key="1">
    <citation type="submission" date="2022-08" db="EMBL/GenBank/DDBJ databases">
        <authorList>
            <person name="Vandamme P."/>
            <person name="Hettiarachchi A."/>
            <person name="Peeters C."/>
            <person name="Cnockaert M."/>
            <person name="Carlier A."/>
        </authorList>
    </citation>
    <scope>NUCLEOTIDE SEQUENCE</scope>
    <source>
        <strain evidence="8">LMG 31809</strain>
    </source>
</reference>
<accession>A0A9X3TWC2</accession>
<keyword evidence="3 6" id="KW-0255">Endonuclease</keyword>
<dbReference type="PANTHER" id="PTHR33992">
    <property type="entry name" value="RIBONUCLEASE P PROTEIN COMPONENT"/>
    <property type="match status" value="1"/>
</dbReference>
<keyword evidence="4 6" id="KW-0378">Hydrolase</keyword>
<comment type="catalytic activity">
    <reaction evidence="6">
        <text>Endonucleolytic cleavage of RNA, removing 5'-extranucleotides from tRNA precursor.</text>
        <dbReference type="EC" id="3.1.26.5"/>
    </reaction>
</comment>
<evidence type="ECO:0000256" key="5">
    <source>
        <dbReference type="ARBA" id="ARBA00022884"/>
    </source>
</evidence>
<comment type="caution">
    <text evidence="8">The sequence shown here is derived from an EMBL/GenBank/DDBJ whole genome shotgun (WGS) entry which is preliminary data.</text>
</comment>
<gene>
    <name evidence="6 8" type="primary">rnpA</name>
    <name evidence="8" type="ORF">NYP16_03075</name>
</gene>
<proteinExistence type="inferred from homology"/>
<dbReference type="InterPro" id="IPR014721">
    <property type="entry name" value="Ribsml_uS5_D2-typ_fold_subgr"/>
</dbReference>
<dbReference type="GO" id="GO:0004526">
    <property type="term" value="F:ribonuclease P activity"/>
    <property type="evidence" value="ECO:0007669"/>
    <property type="project" value="UniProtKB-UniRule"/>
</dbReference>
<evidence type="ECO:0000256" key="7">
    <source>
        <dbReference type="NCBIfam" id="TIGR00188"/>
    </source>
</evidence>
<dbReference type="Pfam" id="PF00825">
    <property type="entry name" value="Ribonuclease_P"/>
    <property type="match status" value="1"/>
</dbReference>
<evidence type="ECO:0000256" key="2">
    <source>
        <dbReference type="ARBA" id="ARBA00022722"/>
    </source>
</evidence>
<comment type="subunit">
    <text evidence="6">Consists of a catalytic RNA component (M1 or rnpB) and a protein subunit.</text>
</comment>
<evidence type="ECO:0000256" key="3">
    <source>
        <dbReference type="ARBA" id="ARBA00022759"/>
    </source>
</evidence>
<organism evidence="8 9">
    <name type="scientific">Govanella unica</name>
    <dbReference type="NCBI Taxonomy" id="2975056"/>
    <lineage>
        <taxon>Bacteria</taxon>
        <taxon>Pseudomonadati</taxon>
        <taxon>Pseudomonadota</taxon>
        <taxon>Alphaproteobacteria</taxon>
        <taxon>Emcibacterales</taxon>
        <taxon>Govanellaceae</taxon>
        <taxon>Govanella</taxon>
    </lineage>
</organism>
<dbReference type="PANTHER" id="PTHR33992:SF1">
    <property type="entry name" value="RIBONUCLEASE P PROTEIN COMPONENT"/>
    <property type="match status" value="1"/>
</dbReference>
<evidence type="ECO:0000256" key="6">
    <source>
        <dbReference type="HAMAP-Rule" id="MF_00227"/>
    </source>
</evidence>
<keyword evidence="9" id="KW-1185">Reference proteome</keyword>
<dbReference type="HAMAP" id="MF_00227">
    <property type="entry name" value="RNase_P"/>
    <property type="match status" value="1"/>
</dbReference>
<dbReference type="InterPro" id="IPR000100">
    <property type="entry name" value="RNase_P"/>
</dbReference>
<name>A0A9X3TWC2_9PROT</name>
<dbReference type="Gene3D" id="3.30.230.10">
    <property type="match status" value="1"/>
</dbReference>
<dbReference type="Proteomes" id="UP001141619">
    <property type="component" value="Unassembled WGS sequence"/>
</dbReference>
<reference evidence="8" key="2">
    <citation type="journal article" date="2023" name="Syst. Appl. Microbiol.">
        <title>Govania unica gen. nov., sp. nov., a rare biosphere bacterium that represents a novel family in the class Alphaproteobacteria.</title>
        <authorList>
            <person name="Vandamme P."/>
            <person name="Peeters C."/>
            <person name="Hettiarachchi A."/>
            <person name="Cnockaert M."/>
            <person name="Carlier A."/>
        </authorList>
    </citation>
    <scope>NUCLEOTIDE SEQUENCE</scope>
    <source>
        <strain evidence="8">LMG 31809</strain>
    </source>
</reference>
<dbReference type="AlphaFoldDB" id="A0A9X3TWC2"/>
<protein>
    <recommendedName>
        <fullName evidence="6 7">Ribonuclease P protein component</fullName>
        <shortName evidence="6">RNase P protein</shortName>
        <shortName evidence="6">RNaseP protein</shortName>
        <ecNumber evidence="6 7">3.1.26.5</ecNumber>
    </recommendedName>
    <alternativeName>
        <fullName evidence="6">Protein C5</fullName>
    </alternativeName>
</protein>
<keyword evidence="5 6" id="KW-0694">RNA-binding</keyword>
<dbReference type="GO" id="GO:0030677">
    <property type="term" value="C:ribonuclease P complex"/>
    <property type="evidence" value="ECO:0007669"/>
    <property type="project" value="TreeGrafter"/>
</dbReference>
<dbReference type="SUPFAM" id="SSF54211">
    <property type="entry name" value="Ribosomal protein S5 domain 2-like"/>
    <property type="match status" value="1"/>
</dbReference>
<dbReference type="RefSeq" id="WP_274942642.1">
    <property type="nucleotide sequence ID" value="NZ_JANWOI010000001.1"/>
</dbReference>
<evidence type="ECO:0000256" key="4">
    <source>
        <dbReference type="ARBA" id="ARBA00022801"/>
    </source>
</evidence>
<keyword evidence="1 6" id="KW-0819">tRNA processing</keyword>
<dbReference type="InterPro" id="IPR020568">
    <property type="entry name" value="Ribosomal_Su5_D2-typ_SF"/>
</dbReference>
<comment type="similarity">
    <text evidence="6">Belongs to the RnpA family.</text>
</comment>
<dbReference type="NCBIfam" id="TIGR00188">
    <property type="entry name" value="rnpA"/>
    <property type="match status" value="1"/>
</dbReference>